<dbReference type="RefSeq" id="WP_133117005.1">
    <property type="nucleotide sequence ID" value="NZ_NQWI01000050.1"/>
</dbReference>
<name>A0A2A6RIY6_9CHLR</name>
<dbReference type="SUPFAM" id="SSF89260">
    <property type="entry name" value="Collagen-binding domain"/>
    <property type="match status" value="1"/>
</dbReference>
<comment type="caution">
    <text evidence="1">The sequence shown here is derived from an EMBL/GenBank/DDBJ whole genome shotgun (WGS) entry which is preliminary data.</text>
</comment>
<organism evidence="1 2">
    <name type="scientific">Candidatus Viridilinea mediisalina</name>
    <dbReference type="NCBI Taxonomy" id="2024553"/>
    <lineage>
        <taxon>Bacteria</taxon>
        <taxon>Bacillati</taxon>
        <taxon>Chloroflexota</taxon>
        <taxon>Chloroflexia</taxon>
        <taxon>Chloroflexales</taxon>
        <taxon>Chloroflexineae</taxon>
        <taxon>Oscillochloridaceae</taxon>
        <taxon>Candidatus Viridilinea</taxon>
    </lineage>
</organism>
<dbReference type="EMBL" id="NQWI01000050">
    <property type="protein sequence ID" value="PDW02856.1"/>
    <property type="molecule type" value="Genomic_DNA"/>
</dbReference>
<keyword evidence="2" id="KW-1185">Reference proteome</keyword>
<dbReference type="AlphaFoldDB" id="A0A2A6RIY6"/>
<evidence type="ECO:0000313" key="1">
    <source>
        <dbReference type="EMBL" id="PDW02856.1"/>
    </source>
</evidence>
<evidence type="ECO:0000313" key="2">
    <source>
        <dbReference type="Proteomes" id="UP000220527"/>
    </source>
</evidence>
<sequence length="230" mass="25042">MVRLLRWLTMGLVALLVVMLGGVATHTLQGLTNPTQIYAAPIGEVEPNDTLGTAQMLANIGLHHPVQGQIDLPGDQDFYSFTAVAGRSYAIELFNVANTLRPDGRACDGYSRSGMAIILYAPGTTQITSYLRRECDAANTSSGNTHNVLSFTAAVSGDFVIRVLANNTTVSGYYSLRILPRYGQDGAAWDEQTLEPNNSWVTAYELYQLPLNIPHCCDTLKLPVFVSRSK</sequence>
<gene>
    <name evidence="1" type="ORF">CJ255_11965</name>
</gene>
<feature type="non-terminal residue" evidence="1">
    <location>
        <position position="230"/>
    </location>
</feature>
<reference evidence="2" key="1">
    <citation type="submission" date="2017-08" db="EMBL/GenBank/DDBJ databases">
        <authorList>
            <person name="Grouzdev D.S."/>
            <person name="Gaisin V.A."/>
            <person name="Rysina M.S."/>
            <person name="Gorlenko V.M."/>
        </authorList>
    </citation>
    <scope>NUCLEOTIDE SEQUENCE [LARGE SCALE GENOMIC DNA]</scope>
    <source>
        <strain evidence="2">Kir15-3F</strain>
    </source>
</reference>
<dbReference type="Gene3D" id="2.60.120.380">
    <property type="match status" value="1"/>
</dbReference>
<accession>A0A2A6RIY6</accession>
<dbReference type="Proteomes" id="UP000220527">
    <property type="component" value="Unassembled WGS sequence"/>
</dbReference>
<evidence type="ECO:0008006" key="3">
    <source>
        <dbReference type="Google" id="ProtNLM"/>
    </source>
</evidence>
<dbReference type="OrthoDB" id="136757at2"/>
<protein>
    <recommendedName>
        <fullName evidence="3">Peptidase C-terminal archaeal/bacterial domain-containing protein</fullName>
    </recommendedName>
</protein>
<proteinExistence type="predicted"/>